<accession>A0A374N108</accession>
<dbReference type="InterPro" id="IPR000160">
    <property type="entry name" value="GGDEF_dom"/>
</dbReference>
<dbReference type="CDD" id="cd01949">
    <property type="entry name" value="GGDEF"/>
    <property type="match status" value="1"/>
</dbReference>
<feature type="domain" description="GGDEF" evidence="7">
    <location>
        <begin position="384"/>
        <end position="518"/>
    </location>
</feature>
<organism evidence="8 9">
    <name type="scientific">Anaerobutyricum hallii</name>
    <dbReference type="NCBI Taxonomy" id="39488"/>
    <lineage>
        <taxon>Bacteria</taxon>
        <taxon>Bacillati</taxon>
        <taxon>Bacillota</taxon>
        <taxon>Clostridia</taxon>
        <taxon>Lachnospirales</taxon>
        <taxon>Lachnospiraceae</taxon>
        <taxon>Anaerobutyricum</taxon>
    </lineage>
</organism>
<evidence type="ECO:0000259" key="7">
    <source>
        <dbReference type="PROSITE" id="PS50887"/>
    </source>
</evidence>
<protein>
    <submittedName>
        <fullName evidence="8">Sensor domain-containing diguanylate cyclase</fullName>
    </submittedName>
</protein>
<dbReference type="Gene3D" id="3.30.70.270">
    <property type="match status" value="1"/>
</dbReference>
<dbReference type="InterPro" id="IPR050469">
    <property type="entry name" value="Diguanylate_Cyclase"/>
</dbReference>
<dbReference type="PANTHER" id="PTHR45138:SF24">
    <property type="entry name" value="DIGUANYLATE CYCLASE DGCC-RELATED"/>
    <property type="match status" value="1"/>
</dbReference>
<dbReference type="EMBL" id="QSOE01000172">
    <property type="protein sequence ID" value="RGI77381.1"/>
    <property type="molecule type" value="Genomic_DNA"/>
</dbReference>
<evidence type="ECO:0000256" key="5">
    <source>
        <dbReference type="ARBA" id="ARBA00023136"/>
    </source>
</evidence>
<dbReference type="NCBIfam" id="TIGR00254">
    <property type="entry name" value="GGDEF"/>
    <property type="match status" value="1"/>
</dbReference>
<dbReference type="Pfam" id="PF00990">
    <property type="entry name" value="GGDEF"/>
    <property type="match status" value="1"/>
</dbReference>
<feature type="transmembrane region" description="Helical" evidence="6">
    <location>
        <begin position="43"/>
        <end position="65"/>
    </location>
</feature>
<dbReference type="PROSITE" id="PS50887">
    <property type="entry name" value="GGDEF"/>
    <property type="match status" value="1"/>
</dbReference>
<evidence type="ECO:0000256" key="3">
    <source>
        <dbReference type="ARBA" id="ARBA00022692"/>
    </source>
</evidence>
<feature type="transmembrane region" description="Helical" evidence="6">
    <location>
        <begin position="323"/>
        <end position="341"/>
    </location>
</feature>
<dbReference type="Proteomes" id="UP000262524">
    <property type="component" value="Unassembled WGS sequence"/>
</dbReference>
<proteinExistence type="predicted"/>
<evidence type="ECO:0000256" key="2">
    <source>
        <dbReference type="ARBA" id="ARBA00022475"/>
    </source>
</evidence>
<evidence type="ECO:0000313" key="9">
    <source>
        <dbReference type="Proteomes" id="UP000262524"/>
    </source>
</evidence>
<evidence type="ECO:0000256" key="1">
    <source>
        <dbReference type="ARBA" id="ARBA00004651"/>
    </source>
</evidence>
<dbReference type="SMART" id="SM00267">
    <property type="entry name" value="GGDEF"/>
    <property type="match status" value="1"/>
</dbReference>
<dbReference type="InterPro" id="IPR033479">
    <property type="entry name" value="dCache_1"/>
</dbReference>
<dbReference type="SUPFAM" id="SSF103190">
    <property type="entry name" value="Sensory domain-like"/>
    <property type="match status" value="1"/>
</dbReference>
<evidence type="ECO:0000256" key="4">
    <source>
        <dbReference type="ARBA" id="ARBA00022989"/>
    </source>
</evidence>
<dbReference type="InterPro" id="IPR029151">
    <property type="entry name" value="Sensor-like_sf"/>
</dbReference>
<dbReference type="GO" id="GO:1902201">
    <property type="term" value="P:negative regulation of bacterial-type flagellum-dependent cell motility"/>
    <property type="evidence" value="ECO:0007669"/>
    <property type="project" value="TreeGrafter"/>
</dbReference>
<dbReference type="PANTHER" id="PTHR45138">
    <property type="entry name" value="REGULATORY COMPONENTS OF SENSORY TRANSDUCTION SYSTEM"/>
    <property type="match status" value="1"/>
</dbReference>
<dbReference type="Gene3D" id="3.30.450.20">
    <property type="entry name" value="PAS domain"/>
    <property type="match status" value="1"/>
</dbReference>
<dbReference type="FunFam" id="3.30.70.270:FF:000001">
    <property type="entry name" value="Diguanylate cyclase domain protein"/>
    <property type="match status" value="1"/>
</dbReference>
<dbReference type="GO" id="GO:0005886">
    <property type="term" value="C:plasma membrane"/>
    <property type="evidence" value="ECO:0007669"/>
    <property type="project" value="UniProtKB-SubCell"/>
</dbReference>
<dbReference type="InterPro" id="IPR029787">
    <property type="entry name" value="Nucleotide_cyclase"/>
</dbReference>
<keyword evidence="4 6" id="KW-1133">Transmembrane helix</keyword>
<evidence type="ECO:0000313" key="8">
    <source>
        <dbReference type="EMBL" id="RGI77381.1"/>
    </source>
</evidence>
<dbReference type="GO" id="GO:0052621">
    <property type="term" value="F:diguanylate cyclase activity"/>
    <property type="evidence" value="ECO:0007669"/>
    <property type="project" value="TreeGrafter"/>
</dbReference>
<keyword evidence="2" id="KW-1003">Cell membrane</keyword>
<comment type="subcellular location">
    <subcellularLocation>
        <location evidence="1">Cell membrane</location>
        <topology evidence="1">Multi-pass membrane protein</topology>
    </subcellularLocation>
</comment>
<sequence length="537" mass="61955">MTDRRKMLWYDKIIINLYIAKYIWGGDGNMKKKRIEQNEIKRYFLIIAAFLSFMILSLLFFLSWLQQDVEVSSRKTVATNVERQSYHLKSVLDIQFNYLSGMASYMGEREDLFCQENKRLIQSIVKEQDLDLIGIMKANGDAYYNNGARKNVKNRGYFKKAMQGQKIMSTPLASKVDGRTKVILAVPIYRNGQVTGVLGASYNVGALNQMLFDDIYDGIGFSMIIDTSGKIISCDSGLSYRKIGINDNVYDFYTKSGEVAEKTMKSAKANIKKQESGILVLKEKNATRYLAYEPLHINNWMLCYIVPQSKAQEGFQFIVNKEVILFEVIGVGVITFLILIFQRTSMKQKEMREIASRDGLTQLYNREGTEQRIKEWLHSDRTKAGGVFMMMDVDYFKQINDTYGHAVGDRVLYKVGHLLKSSFRENDIVGRIGGDEFLIFMKGITSEEFAIRRMENLQQYLRELPIEELEEHTLTCSMGAAFMPKDGTTFGELYKHADEALYTTKEMAGMDLASIMRRKRKKYRYFIQIPRKNLLIL</sequence>
<dbReference type="SUPFAM" id="SSF55073">
    <property type="entry name" value="Nucleotide cyclase"/>
    <property type="match status" value="1"/>
</dbReference>
<dbReference type="Pfam" id="PF02743">
    <property type="entry name" value="dCache_1"/>
    <property type="match status" value="1"/>
</dbReference>
<dbReference type="InterPro" id="IPR043128">
    <property type="entry name" value="Rev_trsase/Diguanyl_cyclase"/>
</dbReference>
<reference evidence="8 9" key="1">
    <citation type="submission" date="2018-08" db="EMBL/GenBank/DDBJ databases">
        <title>A genome reference for cultivated species of the human gut microbiota.</title>
        <authorList>
            <person name="Zou Y."/>
            <person name="Xue W."/>
            <person name="Luo G."/>
        </authorList>
    </citation>
    <scope>NUCLEOTIDE SEQUENCE [LARGE SCALE GENOMIC DNA]</scope>
    <source>
        <strain evidence="8 9">TM10-1AC</strain>
    </source>
</reference>
<keyword evidence="5 6" id="KW-0472">Membrane</keyword>
<keyword evidence="3 6" id="KW-0812">Transmembrane</keyword>
<comment type="caution">
    <text evidence="8">The sequence shown here is derived from an EMBL/GenBank/DDBJ whole genome shotgun (WGS) entry which is preliminary data.</text>
</comment>
<evidence type="ECO:0000256" key="6">
    <source>
        <dbReference type="SAM" id="Phobius"/>
    </source>
</evidence>
<dbReference type="AlphaFoldDB" id="A0A374N108"/>
<dbReference type="CDD" id="cd12914">
    <property type="entry name" value="PDC1_DGC_like"/>
    <property type="match status" value="1"/>
</dbReference>
<gene>
    <name evidence="8" type="ORF">DXD91_14880</name>
</gene>
<dbReference type="GO" id="GO:0043709">
    <property type="term" value="P:cell adhesion involved in single-species biofilm formation"/>
    <property type="evidence" value="ECO:0007669"/>
    <property type="project" value="TreeGrafter"/>
</dbReference>
<name>A0A374N108_9FIRM</name>